<organism evidence="2">
    <name type="scientific">Ackermannviridae sp</name>
    <dbReference type="NCBI Taxonomy" id="2831612"/>
    <lineage>
        <taxon>Viruses</taxon>
        <taxon>Duplodnaviria</taxon>
        <taxon>Heunggongvirae</taxon>
        <taxon>Uroviricota</taxon>
        <taxon>Caudoviricetes</taxon>
        <taxon>Pantevenvirales</taxon>
        <taxon>Ackermannviridae</taxon>
    </lineage>
</organism>
<dbReference type="SUPFAM" id="SSF47413">
    <property type="entry name" value="lambda repressor-like DNA-binding domains"/>
    <property type="match status" value="1"/>
</dbReference>
<proteinExistence type="predicted"/>
<dbReference type="Pfam" id="PF01381">
    <property type="entry name" value="HTH_3"/>
    <property type="match status" value="1"/>
</dbReference>
<evidence type="ECO:0000259" key="1">
    <source>
        <dbReference type="Pfam" id="PF01381"/>
    </source>
</evidence>
<evidence type="ECO:0000313" key="2">
    <source>
        <dbReference type="EMBL" id="DAG94387.1"/>
    </source>
</evidence>
<sequence length="64" mass="7194">MAEQWIAEIVGKMHIHRIRQQDVAKALSVTPEYVSAILNGHRSPAGAQQRFEKAVADIIAERKE</sequence>
<dbReference type="InterPro" id="IPR001387">
    <property type="entry name" value="Cro/C1-type_HTH"/>
</dbReference>
<name>A0A8S5VPH1_9CAUD</name>
<reference evidence="2" key="1">
    <citation type="journal article" date="2021" name="Proc. Natl. Acad. Sci. U.S.A.">
        <title>A Catalog of Tens of Thousands of Viruses from Human Metagenomes Reveals Hidden Associations with Chronic Diseases.</title>
        <authorList>
            <person name="Tisza M.J."/>
            <person name="Buck C.B."/>
        </authorList>
    </citation>
    <scope>NUCLEOTIDE SEQUENCE</scope>
    <source>
        <strain evidence="2">Ctg2R45</strain>
    </source>
</reference>
<dbReference type="EMBL" id="BK035339">
    <property type="protein sequence ID" value="DAG94387.1"/>
    <property type="molecule type" value="Genomic_DNA"/>
</dbReference>
<feature type="domain" description="HTH cro/C1-type" evidence="1">
    <location>
        <begin position="18"/>
        <end position="45"/>
    </location>
</feature>
<dbReference type="GO" id="GO:0003677">
    <property type="term" value="F:DNA binding"/>
    <property type="evidence" value="ECO:0007669"/>
    <property type="project" value="InterPro"/>
</dbReference>
<accession>A0A8S5VPH1</accession>
<protein>
    <submittedName>
        <fullName evidence="2">Antitoxin</fullName>
    </submittedName>
</protein>
<dbReference type="InterPro" id="IPR010982">
    <property type="entry name" value="Lambda_DNA-bd_dom_sf"/>
</dbReference>